<feature type="transmembrane region" description="Helical" evidence="7">
    <location>
        <begin position="600"/>
        <end position="620"/>
    </location>
</feature>
<dbReference type="InterPro" id="IPR011701">
    <property type="entry name" value="MFS"/>
</dbReference>
<keyword evidence="9" id="KW-1185">Reference proteome</keyword>
<organism evidence="9 10">
    <name type="scientific">Macrostomum lignano</name>
    <dbReference type="NCBI Taxonomy" id="282301"/>
    <lineage>
        <taxon>Eukaryota</taxon>
        <taxon>Metazoa</taxon>
        <taxon>Spiralia</taxon>
        <taxon>Lophotrochozoa</taxon>
        <taxon>Platyhelminthes</taxon>
        <taxon>Rhabditophora</taxon>
        <taxon>Macrostomorpha</taxon>
        <taxon>Macrostomida</taxon>
        <taxon>Macrostomidae</taxon>
        <taxon>Macrostomum</taxon>
    </lineage>
</organism>
<dbReference type="SUPFAM" id="SSF103473">
    <property type="entry name" value="MFS general substrate transporter"/>
    <property type="match status" value="2"/>
</dbReference>
<dbReference type="GO" id="GO:0022857">
    <property type="term" value="F:transmembrane transporter activity"/>
    <property type="evidence" value="ECO:0007669"/>
    <property type="project" value="InterPro"/>
</dbReference>
<feature type="transmembrane region" description="Helical" evidence="7">
    <location>
        <begin position="93"/>
        <end position="112"/>
    </location>
</feature>
<evidence type="ECO:0000256" key="5">
    <source>
        <dbReference type="ARBA" id="ARBA00022989"/>
    </source>
</evidence>
<protein>
    <submittedName>
        <fullName evidence="10">MFS domain-containing protein</fullName>
    </submittedName>
</protein>
<feature type="transmembrane region" description="Helical" evidence="7">
    <location>
        <begin position="355"/>
        <end position="377"/>
    </location>
</feature>
<comment type="similarity">
    <text evidence="2">Belongs to the major facilitator superfamily.</text>
</comment>
<dbReference type="WBParaSite" id="maker-uti_cns_0016126-snap-gene-0.2-mRNA-1">
    <property type="protein sequence ID" value="maker-uti_cns_0016126-snap-gene-0.2-mRNA-1"/>
    <property type="gene ID" value="maker-uti_cns_0016126-snap-gene-0.2"/>
</dbReference>
<dbReference type="Pfam" id="PF07690">
    <property type="entry name" value="MFS_1"/>
    <property type="match status" value="1"/>
</dbReference>
<feature type="transmembrane region" description="Helical" evidence="7">
    <location>
        <begin position="296"/>
        <end position="316"/>
    </location>
</feature>
<dbReference type="Pfam" id="PF00083">
    <property type="entry name" value="Sugar_tr"/>
    <property type="match status" value="2"/>
</dbReference>
<feature type="domain" description="Major facilitator superfamily (MFS) profile" evidence="8">
    <location>
        <begin position="528"/>
        <end position="948"/>
    </location>
</feature>
<feature type="transmembrane region" description="Helical" evidence="7">
    <location>
        <begin position="858"/>
        <end position="882"/>
    </location>
</feature>
<feature type="transmembrane region" description="Helical" evidence="7">
    <location>
        <begin position="523"/>
        <end position="541"/>
    </location>
</feature>
<keyword evidence="6 7" id="KW-0472">Membrane</keyword>
<evidence type="ECO:0000313" key="9">
    <source>
        <dbReference type="Proteomes" id="UP000095280"/>
    </source>
</evidence>
<dbReference type="Gene3D" id="1.20.1250.20">
    <property type="entry name" value="MFS general substrate transporter like domains"/>
    <property type="match status" value="3"/>
</dbReference>
<dbReference type="InterPro" id="IPR005828">
    <property type="entry name" value="MFS_sugar_transport-like"/>
</dbReference>
<dbReference type="PROSITE" id="PS50850">
    <property type="entry name" value="MFS"/>
    <property type="match status" value="2"/>
</dbReference>
<keyword evidence="5 7" id="KW-1133">Transmembrane helix</keyword>
<proteinExistence type="inferred from homology"/>
<accession>A0A1I8ITT0</accession>
<dbReference type="InterPro" id="IPR020846">
    <property type="entry name" value="MFS_dom"/>
</dbReference>
<feature type="transmembrane region" description="Helical" evidence="7">
    <location>
        <begin position="894"/>
        <end position="916"/>
    </location>
</feature>
<feature type="domain" description="Major facilitator superfamily (MFS) profile" evidence="8">
    <location>
        <begin position="24"/>
        <end position="410"/>
    </location>
</feature>
<evidence type="ECO:0000256" key="2">
    <source>
        <dbReference type="ARBA" id="ARBA00008335"/>
    </source>
</evidence>
<evidence type="ECO:0000256" key="3">
    <source>
        <dbReference type="ARBA" id="ARBA00022448"/>
    </source>
</evidence>
<feature type="transmembrane region" description="Helical" evidence="7">
    <location>
        <begin position="656"/>
        <end position="678"/>
    </location>
</feature>
<feature type="transmembrane region" description="Helical" evidence="7">
    <location>
        <begin position="569"/>
        <end position="588"/>
    </location>
</feature>
<keyword evidence="3" id="KW-0813">Transport</keyword>
<feature type="transmembrane region" description="Helical" evidence="7">
    <location>
        <begin position="118"/>
        <end position="139"/>
    </location>
</feature>
<feature type="transmembrane region" description="Helical" evidence="7">
    <location>
        <begin position="61"/>
        <end position="81"/>
    </location>
</feature>
<evidence type="ECO:0000313" key="10">
    <source>
        <dbReference type="WBParaSite" id="maker-uti_cns_0016126-snap-gene-0.2-mRNA-1"/>
    </source>
</evidence>
<evidence type="ECO:0000256" key="7">
    <source>
        <dbReference type="SAM" id="Phobius"/>
    </source>
</evidence>
<evidence type="ECO:0000256" key="4">
    <source>
        <dbReference type="ARBA" id="ARBA00022692"/>
    </source>
</evidence>
<evidence type="ECO:0000259" key="8">
    <source>
        <dbReference type="PROSITE" id="PS50850"/>
    </source>
</evidence>
<dbReference type="PANTHER" id="PTHR23511">
    <property type="entry name" value="SYNAPTIC VESICLE GLYCOPROTEIN 2"/>
    <property type="match status" value="1"/>
</dbReference>
<dbReference type="GO" id="GO:0016020">
    <property type="term" value="C:membrane"/>
    <property type="evidence" value="ECO:0007669"/>
    <property type="project" value="UniProtKB-SubCell"/>
</dbReference>
<dbReference type="PANTHER" id="PTHR23511:SF5">
    <property type="entry name" value="MAJOR FACILITATOR-TYPE TRANSPORTER HXNZ-RELATED"/>
    <property type="match status" value="1"/>
</dbReference>
<feature type="transmembrane region" description="Helical" evidence="7">
    <location>
        <begin position="322"/>
        <end position="343"/>
    </location>
</feature>
<comment type="subcellular location">
    <subcellularLocation>
        <location evidence="1">Membrane</location>
        <topology evidence="1">Multi-pass membrane protein</topology>
    </subcellularLocation>
</comment>
<evidence type="ECO:0000256" key="1">
    <source>
        <dbReference type="ARBA" id="ARBA00004141"/>
    </source>
</evidence>
<dbReference type="AlphaFoldDB" id="A0A1I8ITT0"/>
<name>A0A1I8ITT0_9PLAT</name>
<feature type="transmembrane region" description="Helical" evidence="7">
    <location>
        <begin position="684"/>
        <end position="708"/>
    </location>
</feature>
<keyword evidence="4 7" id="KW-0812">Transmembrane</keyword>
<sequence length="994" mass="109329">SKSHGTTPKEINDVIDGIGFGRFQIFVTLLCGLIQASDKMQIQYVSLAGQQLQCVWKISNFWKSCITSVTFVGMLAGAYLWGPLGDKFCRRSVGSVCMGFVVLYGCLTAVAPSEIWVVALRFLVGVGVGGLQALIAAVLGEFLTTDSRGAAWFVYQGQISETWDALNKMADTNSQPRYLGEFVITDLRATAKSGSLRDLFRPDSFLRLSLQLAVIAFASGFGYYGMILLNVQVPLLLQERCHASNVTASVYFEKPEFHCRRCESVNYVELLMPTFADLATSLLNAFLVERFLGRRLIMAIALGVASVLVPVLGFCVHSAVRIILFFITRFFVASGYSVIWLYVLEAYPTSLRSTAVAFLSAFSRIASIVMPFVAQLFVVRVSLVGGLFIFSGVLVLEGGVVPGGGRDFSSLDGDSLLTEPLEQQVDVAHASLLPPTGTRRFIDCLLADAGAPDSVGGVAFVRALALKAPCDADRVKHVSRHYTLPCCRVCFLVKKKSFRATIMPSGEAGIEPREINSVIDGIGFGRFQVIVIILCGLIQASDKMQIQYVSMVGERLQCVWHIGDGWKSSITSVTFLGMFFGAYIWGPLGDKLCRRSINSVCMSYVVFYGCLTALAPNVIWVLLLRFLVGMGVGGVQPLIGAVLGEFMTTKQRGTAWFVFQTFWCFGGLLEVGFAWLLLDLTHGWRYLAGVSVLPMLLLGLFWLFWLPVSPRQSLLQGRIEETRQALNKMADTNSQPRYHGDFTDADLHAKEANGSLKEMLRPATFLRLSLQLAVIAFAMGFSYYGLIVLNVQVPLLLREKCQATGNVSSAVVNIEVFASNCGNCKSISYIELMIPTLADFATALLNAFVVERFCGRRLVIITLFFIIRFFVTSGYSVIWLYVLEAYPTSLRTTAVAFLSSFSRIASILMPFVAQMFLVRVSLLGGLFIFSGVLALAAVSAALLPIETKDRPLKQTKLMEEDDTSDERLLMKANSKVDNPLPQRYGSVETIEKKD</sequence>
<reference evidence="10" key="1">
    <citation type="submission" date="2016-11" db="UniProtKB">
        <authorList>
            <consortium name="WormBaseParasite"/>
        </authorList>
    </citation>
    <scope>IDENTIFICATION</scope>
</reference>
<feature type="transmembrane region" description="Helical" evidence="7">
    <location>
        <begin position="205"/>
        <end position="227"/>
    </location>
</feature>
<evidence type="ECO:0000256" key="6">
    <source>
        <dbReference type="ARBA" id="ARBA00023136"/>
    </source>
</evidence>
<feature type="transmembrane region" description="Helical" evidence="7">
    <location>
        <begin position="383"/>
        <end position="401"/>
    </location>
</feature>
<feature type="transmembrane region" description="Helical" evidence="7">
    <location>
        <begin position="765"/>
        <end position="787"/>
    </location>
</feature>
<dbReference type="Proteomes" id="UP000095280">
    <property type="component" value="Unplaced"/>
</dbReference>
<feature type="transmembrane region" description="Helical" evidence="7">
    <location>
        <begin position="922"/>
        <end position="943"/>
    </location>
</feature>
<dbReference type="InterPro" id="IPR036259">
    <property type="entry name" value="MFS_trans_sf"/>
</dbReference>